<organism evidence="1 2">
    <name type="scientific">Enterococcus pallens ATCC BAA-351</name>
    <dbReference type="NCBI Taxonomy" id="1158607"/>
    <lineage>
        <taxon>Bacteria</taxon>
        <taxon>Bacillati</taxon>
        <taxon>Bacillota</taxon>
        <taxon>Bacilli</taxon>
        <taxon>Lactobacillales</taxon>
        <taxon>Enterococcaceae</taxon>
        <taxon>Enterococcus</taxon>
    </lineage>
</organism>
<reference evidence="1 2" key="1">
    <citation type="submission" date="2013-02" db="EMBL/GenBank/DDBJ databases">
        <title>The Genome Sequence of Enterococcus pallens BAA-351.</title>
        <authorList>
            <consortium name="The Broad Institute Genome Sequencing Platform"/>
            <consortium name="The Broad Institute Genome Sequencing Center for Infectious Disease"/>
            <person name="Earl A.M."/>
            <person name="Gilmore M.S."/>
            <person name="Lebreton F."/>
            <person name="Walker B."/>
            <person name="Young S.K."/>
            <person name="Zeng Q."/>
            <person name="Gargeya S."/>
            <person name="Fitzgerald M."/>
            <person name="Haas B."/>
            <person name="Abouelleil A."/>
            <person name="Alvarado L."/>
            <person name="Arachchi H.M."/>
            <person name="Berlin A.M."/>
            <person name="Chapman S.B."/>
            <person name="Dewar J."/>
            <person name="Goldberg J."/>
            <person name="Griggs A."/>
            <person name="Gujja S."/>
            <person name="Hansen M."/>
            <person name="Howarth C."/>
            <person name="Imamovic A."/>
            <person name="Larimer J."/>
            <person name="McCowan C."/>
            <person name="Murphy C."/>
            <person name="Neiman D."/>
            <person name="Pearson M."/>
            <person name="Priest M."/>
            <person name="Roberts A."/>
            <person name="Saif S."/>
            <person name="Shea T."/>
            <person name="Sisk P."/>
            <person name="Sykes S."/>
            <person name="Wortman J."/>
            <person name="Nusbaum C."/>
            <person name="Birren B."/>
        </authorList>
    </citation>
    <scope>NUCLEOTIDE SEQUENCE [LARGE SCALE GENOMIC DNA]</scope>
    <source>
        <strain evidence="1 2">ATCC BAA-351</strain>
    </source>
</reference>
<dbReference type="HOGENOM" id="CLU_3289328_0_0_9"/>
<dbReference type="AlphaFoldDB" id="R2SJF0"/>
<dbReference type="EMBL" id="AJAQ01000011">
    <property type="protein sequence ID" value="EOH95345.1"/>
    <property type="molecule type" value="Genomic_DNA"/>
</dbReference>
<comment type="caution">
    <text evidence="1">The sequence shown here is derived from an EMBL/GenBank/DDBJ whole genome shotgun (WGS) entry which is preliminary data.</text>
</comment>
<name>R2SJF0_9ENTE</name>
<proteinExistence type="predicted"/>
<keyword evidence="2" id="KW-1185">Reference proteome</keyword>
<evidence type="ECO:0000313" key="2">
    <source>
        <dbReference type="Proteomes" id="UP000013782"/>
    </source>
</evidence>
<dbReference type="PATRIC" id="fig|1158607.3.peg.1290"/>
<sequence length="40" mass="4833">MKEISLLFEFPYVITNPNALNDYMTDLDWLNNDIVKYNHQ</sequence>
<accession>R2SJF0</accession>
<evidence type="ECO:0000313" key="1">
    <source>
        <dbReference type="EMBL" id="EOH95345.1"/>
    </source>
</evidence>
<dbReference type="Proteomes" id="UP000013782">
    <property type="component" value="Unassembled WGS sequence"/>
</dbReference>
<gene>
    <name evidence="1" type="ORF">UAU_01307</name>
</gene>
<dbReference type="STRING" id="160454.RV10_GL000461"/>
<protein>
    <submittedName>
        <fullName evidence="1">Uncharacterized protein</fullName>
    </submittedName>
</protein>